<keyword evidence="3" id="KW-1185">Reference proteome</keyword>
<evidence type="ECO:0000256" key="1">
    <source>
        <dbReference type="SAM" id="MobiDB-lite"/>
    </source>
</evidence>
<dbReference type="EMBL" id="LT985188">
    <property type="protein sequence ID" value="SPD87704.1"/>
    <property type="molecule type" value="Genomic_DNA"/>
</dbReference>
<gene>
    <name evidence="2" type="ORF">MPLG2_2674</name>
</gene>
<evidence type="ECO:0000313" key="2">
    <source>
        <dbReference type="EMBL" id="SPD87704.1"/>
    </source>
</evidence>
<dbReference type="KEGG" id="mgg:MPLG2_2674"/>
<evidence type="ECO:0000313" key="3">
    <source>
        <dbReference type="Proteomes" id="UP000238164"/>
    </source>
</evidence>
<feature type="region of interest" description="Disordered" evidence="1">
    <location>
        <begin position="42"/>
        <end position="63"/>
    </location>
</feature>
<name>A0A2N9JHZ2_9ACTN</name>
<feature type="compositionally biased region" description="Polar residues" evidence="1">
    <location>
        <begin position="52"/>
        <end position="63"/>
    </location>
</feature>
<organism evidence="2 3">
    <name type="scientific">Micropruina glycogenica</name>
    <dbReference type="NCBI Taxonomy" id="75385"/>
    <lineage>
        <taxon>Bacteria</taxon>
        <taxon>Bacillati</taxon>
        <taxon>Actinomycetota</taxon>
        <taxon>Actinomycetes</taxon>
        <taxon>Propionibacteriales</taxon>
        <taxon>Nocardioidaceae</taxon>
        <taxon>Micropruina</taxon>
    </lineage>
</organism>
<sequence length="63" mass="6841">MRTAHATGDPWGSVREQFLTIMSSDPTLLGHAFEAIINEEYGNHDAHDTKGGASQTARQRSDG</sequence>
<dbReference type="RefSeq" id="WP_105186388.1">
    <property type="nucleotide sequence ID" value="NZ_BAAAGO010000031.1"/>
</dbReference>
<proteinExistence type="predicted"/>
<dbReference type="Proteomes" id="UP000238164">
    <property type="component" value="Chromosome 1"/>
</dbReference>
<protein>
    <submittedName>
        <fullName evidence="2">Uncharacterized protein</fullName>
    </submittedName>
</protein>
<accession>A0A2N9JHZ2</accession>
<dbReference type="AlphaFoldDB" id="A0A2N9JHZ2"/>
<reference evidence="2 3" key="1">
    <citation type="submission" date="2018-02" db="EMBL/GenBank/DDBJ databases">
        <authorList>
            <person name="Cohen D.B."/>
            <person name="Kent A.D."/>
        </authorList>
    </citation>
    <scope>NUCLEOTIDE SEQUENCE [LARGE SCALE GENOMIC DNA]</scope>
    <source>
        <strain evidence="2">1</strain>
    </source>
</reference>